<sequence>MQFCTPTRQKRRWTHTEYTFVSLSKKQKRAPASKSKRPRNLERVTSTFQTLMAEINSEPLLSREQDEEPPQEQDDVVASGGEETTTTRIASLDVFRGLCVFLMMLVDYGGSFFPIIAHSPWHGVHLADFVMPFFLFVAGVSLALVYKKVSDRVDATQKALIKALKLFFLGVILQGGYLHGITSLTYGVDIERIRWMGILQRISIGYIVAALCEIWLPCQRWKGVGIFRNYSRHWYIAGALLVVYLGLTYCLYVPDWQFEILTPMSSSLPTNSSVVYNLTCSTRGDLGPACNAAGMIDRYVLGIGHLYTKPGYRNLKECQISSNGQVAEDLPSWCHAPFDPEGILSSLTAAVTCIIGLQYGHILAKLQDHKERLHNWLIFSFSLLGLGLFLAFVGIPVNKPLFTISYMLVTSASAGITFSALYILVDIYGYRYLTCPLECMGKHALSIFILVSSNLAVIAIQGFYWKTPENNIVSVHINGYFSLSTLILRYFAKPNHPAMKYGKPNDYELLSCSTGSLDCNTFTTLLMLQSLVLSFT</sequence>
<feature type="transmembrane region" description="Helical" evidence="2">
    <location>
        <begin position="343"/>
        <end position="364"/>
    </location>
</feature>
<protein>
    <recommendedName>
        <fullName evidence="3">Heparan-alpha-glucosaminide N-acetyltransferase catalytic domain-containing protein</fullName>
    </recommendedName>
</protein>
<dbReference type="Pfam" id="PF07786">
    <property type="entry name" value="HGSNAT_cat"/>
    <property type="match status" value="1"/>
</dbReference>
<dbReference type="EMBL" id="WJXA01000011">
    <property type="protein sequence ID" value="KAF7126324.1"/>
    <property type="molecule type" value="Genomic_DNA"/>
</dbReference>
<evidence type="ECO:0000313" key="5">
    <source>
        <dbReference type="Proteomes" id="UP000626092"/>
    </source>
</evidence>
<feature type="transmembrane region" description="Helical" evidence="2">
    <location>
        <begin position="98"/>
        <end position="117"/>
    </location>
</feature>
<reference evidence="4" key="1">
    <citation type="submission" date="2019-11" db="EMBL/GenBank/DDBJ databases">
        <authorList>
            <person name="Liu Y."/>
            <person name="Hou J."/>
            <person name="Li T.-Q."/>
            <person name="Guan C.-H."/>
            <person name="Wu X."/>
            <person name="Wu H.-Z."/>
            <person name="Ling F."/>
            <person name="Zhang R."/>
            <person name="Shi X.-G."/>
            <person name="Ren J.-P."/>
            <person name="Chen E.-F."/>
            <person name="Sun J.-M."/>
        </authorList>
    </citation>
    <scope>NUCLEOTIDE SEQUENCE</scope>
    <source>
        <strain evidence="4">Adult_tree_wgs_1</strain>
        <tissue evidence="4">Leaves</tissue>
    </source>
</reference>
<feature type="transmembrane region" description="Helical" evidence="2">
    <location>
        <begin position="376"/>
        <end position="397"/>
    </location>
</feature>
<comment type="caution">
    <text evidence="4">The sequence shown here is derived from an EMBL/GenBank/DDBJ whole genome shotgun (WGS) entry which is preliminary data.</text>
</comment>
<accession>A0A834L9Z5</accession>
<evidence type="ECO:0000313" key="4">
    <source>
        <dbReference type="EMBL" id="KAF7126324.1"/>
    </source>
</evidence>
<dbReference type="InterPro" id="IPR012429">
    <property type="entry name" value="HGSNAT_cat"/>
</dbReference>
<feature type="transmembrane region" description="Helical" evidence="2">
    <location>
        <begin position="129"/>
        <end position="146"/>
    </location>
</feature>
<keyword evidence="2" id="KW-0472">Membrane</keyword>
<dbReference type="PANTHER" id="PTHR31061:SF28">
    <property type="entry name" value="HEPARAN-ALPHA-GLUCOSAMINIDE N-ACETYLTRANSFERASE-LIKE"/>
    <property type="match status" value="1"/>
</dbReference>
<keyword evidence="5" id="KW-1185">Reference proteome</keyword>
<feature type="transmembrane region" description="Helical" evidence="2">
    <location>
        <begin position="166"/>
        <end position="186"/>
    </location>
</feature>
<gene>
    <name evidence="4" type="ORF">RHSIM_Rhsim11G0189000</name>
</gene>
<proteinExistence type="predicted"/>
<evidence type="ECO:0000256" key="1">
    <source>
        <dbReference type="SAM" id="MobiDB-lite"/>
    </source>
</evidence>
<evidence type="ECO:0000259" key="3">
    <source>
        <dbReference type="Pfam" id="PF07786"/>
    </source>
</evidence>
<feature type="transmembrane region" description="Helical" evidence="2">
    <location>
        <begin position="234"/>
        <end position="254"/>
    </location>
</feature>
<feature type="transmembrane region" description="Helical" evidence="2">
    <location>
        <begin position="445"/>
        <end position="465"/>
    </location>
</feature>
<dbReference type="Proteomes" id="UP000626092">
    <property type="component" value="Unassembled WGS sequence"/>
</dbReference>
<dbReference type="OrthoDB" id="2149840at2759"/>
<dbReference type="AlphaFoldDB" id="A0A834L9Z5"/>
<feature type="transmembrane region" description="Helical" evidence="2">
    <location>
        <begin position="471"/>
        <end position="492"/>
    </location>
</feature>
<keyword evidence="2" id="KW-0812">Transmembrane</keyword>
<feature type="domain" description="Heparan-alpha-glucosaminide N-acetyltransferase catalytic" evidence="3">
    <location>
        <begin position="88"/>
        <end position="212"/>
    </location>
</feature>
<evidence type="ECO:0000256" key="2">
    <source>
        <dbReference type="SAM" id="Phobius"/>
    </source>
</evidence>
<feature type="transmembrane region" description="Helical" evidence="2">
    <location>
        <begin position="198"/>
        <end position="218"/>
    </location>
</feature>
<feature type="compositionally biased region" description="Acidic residues" evidence="1">
    <location>
        <begin position="65"/>
        <end position="75"/>
    </location>
</feature>
<keyword evidence="2" id="KW-1133">Transmembrane helix</keyword>
<organism evidence="4 5">
    <name type="scientific">Rhododendron simsii</name>
    <name type="common">Sims's rhododendron</name>
    <dbReference type="NCBI Taxonomy" id="118357"/>
    <lineage>
        <taxon>Eukaryota</taxon>
        <taxon>Viridiplantae</taxon>
        <taxon>Streptophyta</taxon>
        <taxon>Embryophyta</taxon>
        <taxon>Tracheophyta</taxon>
        <taxon>Spermatophyta</taxon>
        <taxon>Magnoliopsida</taxon>
        <taxon>eudicotyledons</taxon>
        <taxon>Gunneridae</taxon>
        <taxon>Pentapetalae</taxon>
        <taxon>asterids</taxon>
        <taxon>Ericales</taxon>
        <taxon>Ericaceae</taxon>
        <taxon>Ericoideae</taxon>
        <taxon>Rhodoreae</taxon>
        <taxon>Rhododendron</taxon>
    </lineage>
</organism>
<feature type="region of interest" description="Disordered" evidence="1">
    <location>
        <begin position="59"/>
        <end position="82"/>
    </location>
</feature>
<name>A0A834L9Z5_RHOSS</name>
<dbReference type="PANTHER" id="PTHR31061">
    <property type="entry name" value="LD22376P"/>
    <property type="match status" value="1"/>
</dbReference>
<feature type="transmembrane region" description="Helical" evidence="2">
    <location>
        <begin position="403"/>
        <end position="425"/>
    </location>
</feature>